<dbReference type="InterPro" id="IPR059153">
    <property type="entry name" value="NSD_PHD-1st"/>
</dbReference>
<keyword evidence="3" id="KW-0479">Metal-binding</keyword>
<dbReference type="SMART" id="SM00249">
    <property type="entry name" value="PHD"/>
    <property type="match status" value="1"/>
</dbReference>
<dbReference type="GO" id="GO:0008270">
    <property type="term" value="F:zinc ion binding"/>
    <property type="evidence" value="ECO:0007669"/>
    <property type="project" value="UniProtKB-KW"/>
</dbReference>
<dbReference type="PANTHER" id="PTHR10333">
    <property type="entry name" value="INHIBITOR OF GROWTH PROTEIN"/>
    <property type="match status" value="1"/>
</dbReference>
<dbReference type="InterPro" id="IPR028651">
    <property type="entry name" value="ING_fam"/>
</dbReference>
<evidence type="ECO:0000256" key="8">
    <source>
        <dbReference type="ARBA" id="ARBA00023242"/>
    </source>
</evidence>
<sequence>DNDDEVWCFYREPAHGKMIQCDNDDCLIQWYHFSCVGLKKAPKGDWYCEECQN</sequence>
<dbReference type="Pfam" id="PF23011">
    <property type="entry name" value="PHD-1st_NSD"/>
    <property type="match status" value="1"/>
</dbReference>
<keyword evidence="6" id="KW-0805">Transcription regulation</keyword>
<reference evidence="10" key="2">
    <citation type="submission" date="2023-02" db="EMBL/GenBank/DDBJ databases">
        <authorList>
            <consortium name="DOE Joint Genome Institute"/>
            <person name="Mondo S.J."/>
            <person name="Chang Y."/>
            <person name="Wang Y."/>
            <person name="Ahrendt S."/>
            <person name="Andreopoulos W."/>
            <person name="Barry K."/>
            <person name="Beard J."/>
            <person name="Benny G.L."/>
            <person name="Blankenship S."/>
            <person name="Bonito G."/>
            <person name="Cuomo C."/>
            <person name="Desiro A."/>
            <person name="Gervers K.A."/>
            <person name="Hundley H."/>
            <person name="Kuo A."/>
            <person name="LaButti K."/>
            <person name="Lang B.F."/>
            <person name="Lipzen A."/>
            <person name="O'Donnell K."/>
            <person name="Pangilinan J."/>
            <person name="Reynolds N."/>
            <person name="Sandor L."/>
            <person name="Smith M.W."/>
            <person name="Tsang A."/>
            <person name="Grigoriev I.V."/>
            <person name="Stajich J.E."/>
            <person name="Spatafora J.W."/>
        </authorList>
    </citation>
    <scope>NUCLEOTIDE SEQUENCE</scope>
    <source>
        <strain evidence="10">RSA 2281</strain>
    </source>
</reference>
<evidence type="ECO:0000313" key="10">
    <source>
        <dbReference type="EMBL" id="KAI9263427.1"/>
    </source>
</evidence>
<dbReference type="InterPro" id="IPR011011">
    <property type="entry name" value="Znf_FYVE_PHD"/>
</dbReference>
<evidence type="ECO:0000256" key="7">
    <source>
        <dbReference type="ARBA" id="ARBA00023163"/>
    </source>
</evidence>
<dbReference type="InterPro" id="IPR001965">
    <property type="entry name" value="Znf_PHD"/>
</dbReference>
<reference evidence="10" key="1">
    <citation type="journal article" date="2022" name="IScience">
        <title>Evolution of zygomycete secretomes and the origins of terrestrial fungal ecologies.</title>
        <authorList>
            <person name="Chang Y."/>
            <person name="Wang Y."/>
            <person name="Mondo S."/>
            <person name="Ahrendt S."/>
            <person name="Andreopoulos W."/>
            <person name="Barry K."/>
            <person name="Beard J."/>
            <person name="Benny G.L."/>
            <person name="Blankenship S."/>
            <person name="Bonito G."/>
            <person name="Cuomo C."/>
            <person name="Desiro A."/>
            <person name="Gervers K.A."/>
            <person name="Hundley H."/>
            <person name="Kuo A."/>
            <person name="LaButti K."/>
            <person name="Lang B.F."/>
            <person name="Lipzen A."/>
            <person name="O'Donnell K."/>
            <person name="Pangilinan J."/>
            <person name="Reynolds N."/>
            <person name="Sandor L."/>
            <person name="Smith M.E."/>
            <person name="Tsang A."/>
            <person name="Grigoriev I.V."/>
            <person name="Stajich J.E."/>
            <person name="Spatafora J.W."/>
        </authorList>
    </citation>
    <scope>NUCLEOTIDE SEQUENCE</scope>
    <source>
        <strain evidence="10">RSA 2281</strain>
    </source>
</reference>
<evidence type="ECO:0000259" key="9">
    <source>
        <dbReference type="SMART" id="SM00249"/>
    </source>
</evidence>
<dbReference type="GO" id="GO:0005634">
    <property type="term" value="C:nucleus"/>
    <property type="evidence" value="ECO:0007669"/>
    <property type="project" value="UniProtKB-SubCell"/>
</dbReference>
<evidence type="ECO:0000313" key="11">
    <source>
        <dbReference type="Proteomes" id="UP001209540"/>
    </source>
</evidence>
<gene>
    <name evidence="10" type="ORF">BDA99DRAFT_438085</name>
</gene>
<evidence type="ECO:0000256" key="3">
    <source>
        <dbReference type="ARBA" id="ARBA00022723"/>
    </source>
</evidence>
<dbReference type="AlphaFoldDB" id="A0AAD5PFT6"/>
<feature type="domain" description="Zinc finger PHD-type" evidence="9">
    <location>
        <begin position="7"/>
        <end position="52"/>
    </location>
</feature>
<evidence type="ECO:0000256" key="5">
    <source>
        <dbReference type="ARBA" id="ARBA00022833"/>
    </source>
</evidence>
<comment type="caution">
    <text evidence="10">The sequence shown here is derived from an EMBL/GenBank/DDBJ whole genome shotgun (WGS) entry which is preliminary data.</text>
</comment>
<evidence type="ECO:0000256" key="6">
    <source>
        <dbReference type="ARBA" id="ARBA00023015"/>
    </source>
</evidence>
<comment type="similarity">
    <text evidence="2">Belongs to the ING family.</text>
</comment>
<feature type="non-terminal residue" evidence="10">
    <location>
        <position position="53"/>
    </location>
</feature>
<proteinExistence type="inferred from homology"/>
<accession>A0AAD5PFT6</accession>
<protein>
    <submittedName>
        <fullName evidence="10">The Ing1 Phd finger in complex with A histone H3k4me3 peptide</fullName>
    </submittedName>
</protein>
<keyword evidence="11" id="KW-1185">Reference proteome</keyword>
<dbReference type="PANTHER" id="PTHR10333:SF103">
    <property type="entry name" value="INHIBITOR OF GROWTH PROTEIN 3"/>
    <property type="match status" value="1"/>
</dbReference>
<evidence type="ECO:0000256" key="4">
    <source>
        <dbReference type="ARBA" id="ARBA00022771"/>
    </source>
</evidence>
<keyword evidence="8" id="KW-0539">Nucleus</keyword>
<dbReference type="InterPro" id="IPR013083">
    <property type="entry name" value="Znf_RING/FYVE/PHD"/>
</dbReference>
<name>A0AAD5PFT6_9FUNG</name>
<dbReference type="EMBL" id="JAIXMP010000013">
    <property type="protein sequence ID" value="KAI9263427.1"/>
    <property type="molecule type" value="Genomic_DNA"/>
</dbReference>
<dbReference type="Proteomes" id="UP001209540">
    <property type="component" value="Unassembled WGS sequence"/>
</dbReference>
<evidence type="ECO:0000256" key="2">
    <source>
        <dbReference type="ARBA" id="ARBA00010210"/>
    </source>
</evidence>
<comment type="subcellular location">
    <subcellularLocation>
        <location evidence="1">Nucleus</location>
    </subcellularLocation>
</comment>
<organism evidence="10 11">
    <name type="scientific">Phascolomyces articulosus</name>
    <dbReference type="NCBI Taxonomy" id="60185"/>
    <lineage>
        <taxon>Eukaryota</taxon>
        <taxon>Fungi</taxon>
        <taxon>Fungi incertae sedis</taxon>
        <taxon>Mucoromycota</taxon>
        <taxon>Mucoromycotina</taxon>
        <taxon>Mucoromycetes</taxon>
        <taxon>Mucorales</taxon>
        <taxon>Lichtheimiaceae</taxon>
        <taxon>Phascolomyces</taxon>
    </lineage>
</organism>
<keyword evidence="5" id="KW-0862">Zinc</keyword>
<dbReference type="Gene3D" id="3.30.40.10">
    <property type="entry name" value="Zinc/RING finger domain, C3HC4 (zinc finger)"/>
    <property type="match status" value="1"/>
</dbReference>
<evidence type="ECO:0000256" key="1">
    <source>
        <dbReference type="ARBA" id="ARBA00004123"/>
    </source>
</evidence>
<dbReference type="SUPFAM" id="SSF57903">
    <property type="entry name" value="FYVE/PHD zinc finger"/>
    <property type="match status" value="1"/>
</dbReference>
<keyword evidence="4" id="KW-0863">Zinc-finger</keyword>
<keyword evidence="7" id="KW-0804">Transcription</keyword>